<evidence type="ECO:0000313" key="15">
    <source>
        <dbReference type="Proteomes" id="UP000242329"/>
    </source>
</evidence>
<dbReference type="GO" id="GO:1904047">
    <property type="term" value="F:S-adenosyl-L-methionine binding"/>
    <property type="evidence" value="ECO:0007669"/>
    <property type="project" value="UniProtKB-UniRule"/>
</dbReference>
<evidence type="ECO:0000256" key="9">
    <source>
        <dbReference type="ARBA" id="ARBA00023150"/>
    </source>
</evidence>
<evidence type="ECO:0000256" key="5">
    <source>
        <dbReference type="ARBA" id="ARBA00022741"/>
    </source>
</evidence>
<dbReference type="InterPro" id="IPR058240">
    <property type="entry name" value="rSAM_sf"/>
</dbReference>
<keyword evidence="2 12" id="KW-0004">4Fe-4S</keyword>
<dbReference type="STRING" id="1123382.SAMN02745221_00082"/>
<dbReference type="PANTHER" id="PTHR22960">
    <property type="entry name" value="MOLYBDOPTERIN COFACTOR SYNTHESIS PROTEIN A"/>
    <property type="match status" value="1"/>
</dbReference>
<dbReference type="EMBL" id="FQWY01000002">
    <property type="protein sequence ID" value="SHG38845.1"/>
    <property type="molecule type" value="Genomic_DNA"/>
</dbReference>
<dbReference type="GO" id="GO:0051539">
    <property type="term" value="F:4 iron, 4 sulfur cluster binding"/>
    <property type="evidence" value="ECO:0007669"/>
    <property type="project" value="UniProtKB-UniRule"/>
</dbReference>
<feature type="binding site" evidence="12">
    <location>
        <position position="95"/>
    </location>
    <ligand>
        <name>GTP</name>
        <dbReference type="ChEBI" id="CHEBI:37565"/>
    </ligand>
</feature>
<protein>
    <recommendedName>
        <fullName evidence="1 12">GTP 3',8-cyclase</fullName>
        <ecNumber evidence="1 12">4.1.99.22</ecNumber>
    </recommendedName>
    <alternativeName>
        <fullName evidence="12">Molybdenum cofactor biosynthesis protein A</fullName>
    </alternativeName>
</protein>
<dbReference type="GO" id="GO:0046872">
    <property type="term" value="F:metal ion binding"/>
    <property type="evidence" value="ECO:0007669"/>
    <property type="project" value="UniProtKB-KW"/>
</dbReference>
<comment type="pathway">
    <text evidence="12">Cofactor biosynthesis; molybdopterin biosynthesis.</text>
</comment>
<dbReference type="SFLD" id="SFLDG01386">
    <property type="entry name" value="main_SPASM_domain-containing"/>
    <property type="match status" value="1"/>
</dbReference>
<dbReference type="InterPro" id="IPR000385">
    <property type="entry name" value="MoaA_NifB_PqqE_Fe-S-bd_CS"/>
</dbReference>
<dbReference type="InterPro" id="IPR006638">
    <property type="entry name" value="Elp3/MiaA/NifB-like_rSAM"/>
</dbReference>
<feature type="binding site" evidence="12">
    <location>
        <position position="26"/>
    </location>
    <ligand>
        <name>S-adenosyl-L-methionine</name>
        <dbReference type="ChEBI" id="CHEBI:59789"/>
    </ligand>
</feature>
<evidence type="ECO:0000256" key="6">
    <source>
        <dbReference type="ARBA" id="ARBA00023004"/>
    </source>
</evidence>
<comment type="function">
    <text evidence="12">Catalyzes the cyclization of GTP to (8S)-3',8-cyclo-7,8-dihydroguanosine 5'-triphosphate.</text>
</comment>
<reference evidence="15" key="1">
    <citation type="submission" date="2016-11" db="EMBL/GenBank/DDBJ databases">
        <authorList>
            <person name="Varghese N."/>
            <person name="Submissions S."/>
        </authorList>
    </citation>
    <scope>NUCLEOTIDE SEQUENCE [LARGE SCALE GENOMIC DNA]</scope>
    <source>
        <strain evidence="15">DSM 11003</strain>
    </source>
</reference>
<dbReference type="InterPro" id="IPR010505">
    <property type="entry name" value="MoaA_twitch"/>
</dbReference>
<evidence type="ECO:0000256" key="11">
    <source>
        <dbReference type="ARBA" id="ARBA00048697"/>
    </source>
</evidence>
<dbReference type="SFLD" id="SFLDG01383">
    <property type="entry name" value="cyclic_pyranopterin_phosphate"/>
    <property type="match status" value="1"/>
</dbReference>
<dbReference type="Pfam" id="PF06463">
    <property type="entry name" value="Mob_synth_C"/>
    <property type="match status" value="1"/>
</dbReference>
<comment type="cofactor">
    <cofactor evidence="12">
        <name>[4Fe-4S] cluster</name>
        <dbReference type="ChEBI" id="CHEBI:49883"/>
    </cofactor>
    <text evidence="12">Binds 2 [4Fe-4S] clusters. Binds 1 [4Fe-4S] cluster coordinated with 3 cysteines and an exchangeable S-adenosyl-L-methionine and 1 [4Fe-4S] cluster coordinated with 3 cysteines and the GTP-derived substrate.</text>
</comment>
<dbReference type="EC" id="4.1.99.22" evidence="1 12"/>
<organism evidence="14 15">
    <name type="scientific">Thermosyntropha lipolytica DSM 11003</name>
    <dbReference type="NCBI Taxonomy" id="1123382"/>
    <lineage>
        <taxon>Bacteria</taxon>
        <taxon>Bacillati</taxon>
        <taxon>Bacillota</taxon>
        <taxon>Clostridia</taxon>
        <taxon>Eubacteriales</taxon>
        <taxon>Syntrophomonadaceae</taxon>
        <taxon>Thermosyntropha</taxon>
    </lineage>
</organism>
<evidence type="ECO:0000256" key="8">
    <source>
        <dbReference type="ARBA" id="ARBA00023134"/>
    </source>
</evidence>
<feature type="binding site" evidence="12">
    <location>
        <position position="68"/>
    </location>
    <ligand>
        <name>S-adenosyl-L-methionine</name>
        <dbReference type="ChEBI" id="CHEBI:59789"/>
    </ligand>
</feature>
<dbReference type="AlphaFoldDB" id="A0A1M5JEP3"/>
<evidence type="ECO:0000256" key="7">
    <source>
        <dbReference type="ARBA" id="ARBA00023014"/>
    </source>
</evidence>
<dbReference type="InterPro" id="IPR050105">
    <property type="entry name" value="MoCo_biosynth_MoaA/MoaC"/>
</dbReference>
<dbReference type="InterPro" id="IPR013483">
    <property type="entry name" value="MoaA"/>
</dbReference>
<keyword evidence="9 12" id="KW-0501">Molybdenum cofactor biosynthesis</keyword>
<feature type="binding site" evidence="12">
    <location>
        <position position="119"/>
    </location>
    <ligand>
        <name>S-adenosyl-L-methionine</name>
        <dbReference type="ChEBI" id="CHEBI:59789"/>
    </ligand>
</feature>
<dbReference type="Gene3D" id="3.20.20.70">
    <property type="entry name" value="Aldolase class I"/>
    <property type="match status" value="1"/>
</dbReference>
<dbReference type="InterPro" id="IPR040064">
    <property type="entry name" value="MoaA-like"/>
</dbReference>
<dbReference type="PANTHER" id="PTHR22960:SF0">
    <property type="entry name" value="MOLYBDENUM COFACTOR BIOSYNTHESIS PROTEIN 1"/>
    <property type="match status" value="1"/>
</dbReference>
<feature type="binding site" evidence="12">
    <location>
        <position position="254"/>
    </location>
    <ligand>
        <name>[4Fe-4S] cluster</name>
        <dbReference type="ChEBI" id="CHEBI:49883"/>
        <label>2</label>
        <note>4Fe-4S-substrate</note>
    </ligand>
</feature>
<dbReference type="CDD" id="cd01335">
    <property type="entry name" value="Radical_SAM"/>
    <property type="match status" value="1"/>
</dbReference>
<dbReference type="NCBIfam" id="NF001199">
    <property type="entry name" value="PRK00164.2-1"/>
    <property type="match status" value="1"/>
</dbReference>
<feature type="binding site" evidence="12">
    <location>
        <position position="24"/>
    </location>
    <ligand>
        <name>[4Fe-4S] cluster</name>
        <dbReference type="ChEBI" id="CHEBI:49883"/>
        <label>1</label>
        <note>4Fe-4S-S-AdoMet</note>
    </ligand>
</feature>
<dbReference type="SMART" id="SM00729">
    <property type="entry name" value="Elp3"/>
    <property type="match status" value="1"/>
</dbReference>
<dbReference type="HAMAP" id="MF_01225_B">
    <property type="entry name" value="MoaA_B"/>
    <property type="match status" value="1"/>
</dbReference>
<evidence type="ECO:0000259" key="13">
    <source>
        <dbReference type="PROSITE" id="PS51918"/>
    </source>
</evidence>
<dbReference type="GO" id="GO:0005525">
    <property type="term" value="F:GTP binding"/>
    <property type="evidence" value="ECO:0007669"/>
    <property type="project" value="UniProtKB-UniRule"/>
</dbReference>
<evidence type="ECO:0000256" key="12">
    <source>
        <dbReference type="HAMAP-Rule" id="MF_01225"/>
    </source>
</evidence>
<feature type="binding site" evidence="12">
    <location>
        <begin position="259"/>
        <end position="261"/>
    </location>
    <ligand>
        <name>GTP</name>
        <dbReference type="ChEBI" id="CHEBI:37565"/>
    </ligand>
</feature>
<keyword evidence="8 12" id="KW-0342">GTP-binding</keyword>
<keyword evidence="6 12" id="KW-0408">Iron</keyword>
<dbReference type="InterPro" id="IPR013785">
    <property type="entry name" value="Aldolase_TIM"/>
</dbReference>
<evidence type="ECO:0000256" key="3">
    <source>
        <dbReference type="ARBA" id="ARBA00022691"/>
    </source>
</evidence>
<dbReference type="CDD" id="cd21117">
    <property type="entry name" value="Twitch_MoaA"/>
    <property type="match status" value="1"/>
</dbReference>
<dbReference type="GO" id="GO:0061799">
    <property type="term" value="F:cyclic pyranopterin monophosphate synthase activity"/>
    <property type="evidence" value="ECO:0007669"/>
    <property type="project" value="TreeGrafter"/>
</dbReference>
<dbReference type="GO" id="GO:0006777">
    <property type="term" value="P:Mo-molybdopterin cofactor biosynthetic process"/>
    <property type="evidence" value="ECO:0007669"/>
    <property type="project" value="UniProtKB-UniRule"/>
</dbReference>
<dbReference type="UniPathway" id="UPA00344"/>
<dbReference type="SFLD" id="SFLDG01067">
    <property type="entry name" value="SPASM/twitch_domain_containing"/>
    <property type="match status" value="1"/>
</dbReference>
<proteinExistence type="inferred from homology"/>
<feature type="binding site" evidence="12">
    <location>
        <position position="156"/>
    </location>
    <ligand>
        <name>GTP</name>
        <dbReference type="ChEBI" id="CHEBI:37565"/>
    </ligand>
</feature>
<keyword evidence="10 12" id="KW-0456">Lyase</keyword>
<dbReference type="OrthoDB" id="9763993at2"/>
<dbReference type="SUPFAM" id="SSF102114">
    <property type="entry name" value="Radical SAM enzymes"/>
    <property type="match status" value="1"/>
</dbReference>
<dbReference type="NCBIfam" id="TIGR02666">
    <property type="entry name" value="moaA"/>
    <property type="match status" value="1"/>
</dbReference>
<feature type="binding site" evidence="12">
    <location>
        <position position="64"/>
    </location>
    <ligand>
        <name>GTP</name>
        <dbReference type="ChEBI" id="CHEBI:37565"/>
    </ligand>
</feature>
<evidence type="ECO:0000313" key="14">
    <source>
        <dbReference type="EMBL" id="SHG38845.1"/>
    </source>
</evidence>
<keyword evidence="4 12" id="KW-0479">Metal-binding</keyword>
<comment type="similarity">
    <text evidence="12">Belongs to the radical SAM superfamily. MoaA family.</text>
</comment>
<keyword evidence="3 12" id="KW-0949">S-adenosyl-L-methionine</keyword>
<keyword evidence="7 12" id="KW-0411">Iron-sulfur</keyword>
<dbReference type="RefSeq" id="WP_073088833.1">
    <property type="nucleotide sequence ID" value="NZ_FQWY01000002.1"/>
</dbReference>
<dbReference type="Proteomes" id="UP000242329">
    <property type="component" value="Unassembled WGS sequence"/>
</dbReference>
<evidence type="ECO:0000256" key="2">
    <source>
        <dbReference type="ARBA" id="ARBA00022485"/>
    </source>
</evidence>
<feature type="binding site" evidence="12">
    <location>
        <position position="27"/>
    </location>
    <ligand>
        <name>[4Fe-4S] cluster</name>
        <dbReference type="ChEBI" id="CHEBI:49883"/>
        <label>1</label>
        <note>4Fe-4S-S-AdoMet</note>
    </ligand>
</feature>
<keyword evidence="15" id="KW-1185">Reference proteome</keyword>
<feature type="binding site" evidence="12">
    <location>
        <position position="271"/>
    </location>
    <ligand>
        <name>[4Fe-4S] cluster</name>
        <dbReference type="ChEBI" id="CHEBI:49883"/>
        <label>2</label>
        <note>4Fe-4S-substrate</note>
    </ligand>
</feature>
<dbReference type="SFLD" id="SFLDS00029">
    <property type="entry name" value="Radical_SAM"/>
    <property type="match status" value="1"/>
</dbReference>
<name>A0A1M5JEP3_9FIRM</name>
<gene>
    <name evidence="12" type="primary">moaA</name>
    <name evidence="14" type="ORF">SAMN02745221_00082</name>
</gene>
<sequence>MVDSWGREINYMRISVTDRCNLRCLYCMPEEGIEGKLNHQGILSLEELAYLTRIAARVGIKKVRLTGGEPLVRRNIEKLIEYIAEIPEIDDIALTTNGIKFKPMADRLKKAGLKRVNFSLDSLQPEKFRYITRGGDIRPVKEGIWEALELGLNPVKINTVVIKGFNDDEIIDFASLAYDYPLHIRFIEFMPVGDLLFWHEDKLIKSREIKEKIEKKFPLTVPDKITGNGPAKYFKIEGGQGSIGFISPMSNHFCAACNRIRLTADGKLRGCLYSKEEVDLWEALKKGASDEELILLFLETINNKPVRHRMDAGWGRENERKMYQIGG</sequence>
<accession>A0A1M5JEP3</accession>
<comment type="catalytic activity">
    <reaction evidence="11 12">
        <text>GTP + AH2 + S-adenosyl-L-methionine = (8S)-3',8-cyclo-7,8-dihydroguanosine 5'-triphosphate + 5'-deoxyadenosine + L-methionine + A + H(+)</text>
        <dbReference type="Rhea" id="RHEA:49576"/>
        <dbReference type="ChEBI" id="CHEBI:13193"/>
        <dbReference type="ChEBI" id="CHEBI:15378"/>
        <dbReference type="ChEBI" id="CHEBI:17319"/>
        <dbReference type="ChEBI" id="CHEBI:17499"/>
        <dbReference type="ChEBI" id="CHEBI:37565"/>
        <dbReference type="ChEBI" id="CHEBI:57844"/>
        <dbReference type="ChEBI" id="CHEBI:59789"/>
        <dbReference type="ChEBI" id="CHEBI:131766"/>
        <dbReference type="EC" id="4.1.99.22"/>
    </reaction>
</comment>
<evidence type="ECO:0000256" key="1">
    <source>
        <dbReference type="ARBA" id="ARBA00012167"/>
    </source>
</evidence>
<feature type="binding site" evidence="12">
    <location>
        <position position="20"/>
    </location>
    <ligand>
        <name>[4Fe-4S] cluster</name>
        <dbReference type="ChEBI" id="CHEBI:49883"/>
        <label>1</label>
        <note>4Fe-4S-S-AdoMet</note>
    </ligand>
</feature>
<keyword evidence="5 12" id="KW-0547">Nucleotide-binding</keyword>
<dbReference type="GO" id="GO:0061798">
    <property type="term" value="F:GTP 3',8'-cyclase activity"/>
    <property type="evidence" value="ECO:0007669"/>
    <property type="project" value="UniProtKB-UniRule"/>
</dbReference>
<feature type="binding site" evidence="12">
    <location>
        <position position="257"/>
    </location>
    <ligand>
        <name>[4Fe-4S] cluster</name>
        <dbReference type="ChEBI" id="CHEBI:49883"/>
        <label>2</label>
        <note>4Fe-4S-substrate</note>
    </ligand>
</feature>
<feature type="binding site" evidence="12">
    <location>
        <position position="190"/>
    </location>
    <ligand>
        <name>S-adenosyl-L-methionine</name>
        <dbReference type="ChEBI" id="CHEBI:59789"/>
    </ligand>
</feature>
<comment type="subunit">
    <text evidence="12">Monomer and homodimer.</text>
</comment>
<feature type="domain" description="Radical SAM core" evidence="13">
    <location>
        <begin position="4"/>
        <end position="228"/>
    </location>
</feature>
<dbReference type="PROSITE" id="PS01305">
    <property type="entry name" value="MOAA_NIFB_PQQE"/>
    <property type="match status" value="1"/>
</dbReference>
<dbReference type="InterPro" id="IPR007197">
    <property type="entry name" value="rSAM"/>
</dbReference>
<feature type="binding site" evidence="12">
    <location>
        <position position="13"/>
    </location>
    <ligand>
        <name>GTP</name>
        <dbReference type="ChEBI" id="CHEBI:37565"/>
    </ligand>
</feature>
<evidence type="ECO:0000256" key="10">
    <source>
        <dbReference type="ARBA" id="ARBA00023239"/>
    </source>
</evidence>
<dbReference type="PROSITE" id="PS51918">
    <property type="entry name" value="RADICAL_SAM"/>
    <property type="match status" value="1"/>
</dbReference>
<dbReference type="Pfam" id="PF04055">
    <property type="entry name" value="Radical_SAM"/>
    <property type="match status" value="1"/>
</dbReference>
<evidence type="ECO:0000256" key="4">
    <source>
        <dbReference type="ARBA" id="ARBA00022723"/>
    </source>
</evidence>